<dbReference type="EMBL" id="MSJM01000007">
    <property type="protein sequence ID" value="OLF47303.1"/>
    <property type="molecule type" value="Genomic_DNA"/>
</dbReference>
<sequence>MWNDAVVLIERIETGLDSLRQPIFSEWETFALCNIRSVSRSEFYQASKTDNRPSLVIEMHKYEYDNQPIALVNGKRHKVLKTYSIDFETIELTLEEVL</sequence>
<dbReference type="OrthoDB" id="2051942at2"/>
<organism evidence="1 2">
    <name type="scientific">Streptococcus cuniculi</name>
    <dbReference type="NCBI Taxonomy" id="1432788"/>
    <lineage>
        <taxon>Bacteria</taxon>
        <taxon>Bacillati</taxon>
        <taxon>Bacillota</taxon>
        <taxon>Bacilli</taxon>
        <taxon>Lactobacillales</taxon>
        <taxon>Streptococcaceae</taxon>
        <taxon>Streptococcus</taxon>
    </lineage>
</organism>
<dbReference type="RefSeq" id="WP_075105304.1">
    <property type="nucleotide sequence ID" value="NZ_MSJM01000007.1"/>
</dbReference>
<evidence type="ECO:0000313" key="2">
    <source>
        <dbReference type="Proteomes" id="UP000186890"/>
    </source>
</evidence>
<dbReference type="AlphaFoldDB" id="A0A1Q8E689"/>
<keyword evidence="2" id="KW-1185">Reference proteome</keyword>
<protein>
    <submittedName>
        <fullName evidence="1">Phage head-tail adapter protein</fullName>
    </submittedName>
</protein>
<proteinExistence type="predicted"/>
<reference evidence="2" key="1">
    <citation type="submission" date="2016-12" db="EMBL/GenBank/DDBJ databases">
        <authorList>
            <person name="Gulvik C.A."/>
        </authorList>
    </citation>
    <scope>NUCLEOTIDE SEQUENCE [LARGE SCALE GENOMIC DNA]</scope>
    <source>
        <strain evidence="2">NED12-00049-6B</strain>
    </source>
</reference>
<gene>
    <name evidence="1" type="ORF">BU202_08225</name>
</gene>
<name>A0A1Q8E689_9STRE</name>
<dbReference type="Proteomes" id="UP000186890">
    <property type="component" value="Unassembled WGS sequence"/>
</dbReference>
<accession>A0A1Q8E689</accession>
<evidence type="ECO:0000313" key="1">
    <source>
        <dbReference type="EMBL" id="OLF47303.1"/>
    </source>
</evidence>
<comment type="caution">
    <text evidence="1">The sequence shown here is derived from an EMBL/GenBank/DDBJ whole genome shotgun (WGS) entry which is preliminary data.</text>
</comment>